<dbReference type="PANTHER" id="PTHR43327">
    <property type="entry name" value="STOMATIN-LIKE PROTEIN 2, MITOCHONDRIAL"/>
    <property type="match status" value="1"/>
</dbReference>
<dbReference type="PRINTS" id="PR00679">
    <property type="entry name" value="PROHIBITIN"/>
</dbReference>
<dbReference type="SMR" id="A0A540LKD4"/>
<evidence type="ECO:0000313" key="6">
    <source>
        <dbReference type="Proteomes" id="UP000315295"/>
    </source>
</evidence>
<comment type="subunit">
    <text evidence="3">Component of a prohibitin multimeric complex in mitochondrial membranes.</text>
</comment>
<reference evidence="5 6" key="1">
    <citation type="journal article" date="2019" name="G3 (Bethesda)">
        <title>Sequencing of a Wild Apple (Malus baccata) Genome Unravels the Differences Between Cultivated and Wild Apple Species Regarding Disease Resistance and Cold Tolerance.</title>
        <authorList>
            <person name="Chen X."/>
        </authorList>
    </citation>
    <scope>NUCLEOTIDE SEQUENCE [LARGE SCALE GENOMIC DNA]</scope>
    <source>
        <strain evidence="6">cv. Shandingzi</strain>
        <tissue evidence="5">Leaves</tissue>
    </source>
</reference>
<dbReference type="GO" id="GO:0005743">
    <property type="term" value="C:mitochondrial inner membrane"/>
    <property type="evidence" value="ECO:0007669"/>
    <property type="project" value="UniProtKB-SubCell"/>
</dbReference>
<dbReference type="InterPro" id="IPR036013">
    <property type="entry name" value="Band_7/SPFH_dom_sf"/>
</dbReference>
<accession>A0A540LKD4</accession>
<feature type="domain" description="Band 7" evidence="4">
    <location>
        <begin position="5"/>
        <end position="165"/>
    </location>
</feature>
<evidence type="ECO:0000256" key="3">
    <source>
        <dbReference type="ARBA" id="ARBA00011786"/>
    </source>
</evidence>
<dbReference type="SMART" id="SM00244">
    <property type="entry name" value="PHB"/>
    <property type="match status" value="1"/>
</dbReference>
<dbReference type="AlphaFoldDB" id="A0A540LKD4"/>
<organism evidence="5 6">
    <name type="scientific">Malus baccata</name>
    <name type="common">Siberian crab apple</name>
    <name type="synonym">Pyrus baccata</name>
    <dbReference type="NCBI Taxonomy" id="106549"/>
    <lineage>
        <taxon>Eukaryota</taxon>
        <taxon>Viridiplantae</taxon>
        <taxon>Streptophyta</taxon>
        <taxon>Embryophyta</taxon>
        <taxon>Tracheophyta</taxon>
        <taxon>Spermatophyta</taxon>
        <taxon>Magnoliopsida</taxon>
        <taxon>eudicotyledons</taxon>
        <taxon>Gunneridae</taxon>
        <taxon>Pentapetalae</taxon>
        <taxon>rosids</taxon>
        <taxon>fabids</taxon>
        <taxon>Rosales</taxon>
        <taxon>Rosaceae</taxon>
        <taxon>Amygdaloideae</taxon>
        <taxon>Maleae</taxon>
        <taxon>Malus</taxon>
    </lineage>
</organism>
<dbReference type="STRING" id="106549.A0A540LKD4"/>
<comment type="subcellular location">
    <subcellularLocation>
        <location evidence="1">Mitochondrion inner membrane</location>
        <topology evidence="1">Single-pass type II membrane protein</topology>
    </subcellularLocation>
</comment>
<name>A0A540LKD4_MALBA</name>
<proteinExistence type="inferred from homology"/>
<evidence type="ECO:0000259" key="4">
    <source>
        <dbReference type="SMART" id="SM00244"/>
    </source>
</evidence>
<dbReference type="EMBL" id="VIEB01000553">
    <property type="protein sequence ID" value="TQD86926.1"/>
    <property type="molecule type" value="Genomic_DNA"/>
</dbReference>
<dbReference type="InterPro" id="IPR050710">
    <property type="entry name" value="Band7/mec-2_domain"/>
</dbReference>
<protein>
    <recommendedName>
        <fullName evidence="4">Band 7 domain-containing protein</fullName>
    </recommendedName>
</protein>
<keyword evidence="6" id="KW-1185">Reference proteome</keyword>
<dbReference type="Pfam" id="PF01145">
    <property type="entry name" value="Band_7"/>
    <property type="match status" value="1"/>
</dbReference>
<evidence type="ECO:0000313" key="5">
    <source>
        <dbReference type="EMBL" id="TQD86926.1"/>
    </source>
</evidence>
<dbReference type="Gene3D" id="3.30.479.30">
    <property type="entry name" value="Band 7 domain"/>
    <property type="match status" value="1"/>
</dbReference>
<dbReference type="SUPFAM" id="SSF117892">
    <property type="entry name" value="Band 7/SPFH domain"/>
    <property type="match status" value="1"/>
</dbReference>
<dbReference type="InterPro" id="IPR001107">
    <property type="entry name" value="Band_7"/>
</dbReference>
<comment type="similarity">
    <text evidence="2">Belongs to the prohibitin family.</text>
</comment>
<dbReference type="Proteomes" id="UP000315295">
    <property type="component" value="Unassembled WGS sequence"/>
</dbReference>
<sequence>MGQALGCVQVKQSKVAVREQFGKFDGVLEPGCHCMPWCFGYKVAGELSLRVRQLKVQCETKTKDNMFLNVVASIHYRPLPDKIPDAFYKLLNADLQIQAYVFDVIRETVPKLELDTVFEQKSDIAKAVQKELAKVMYEYGFEIVQTLIVDIVPHVVSIKAMNEISAAKRKRLVAKEKAEEENILKIKRAEGEAESKYFVGLGIARQGQAIVDGLRDSVLDCFTQIMLRRG</sequence>
<comment type="caution">
    <text evidence="5">The sequence shown here is derived from an EMBL/GenBank/DDBJ whole genome shotgun (WGS) entry which is preliminary data.</text>
</comment>
<evidence type="ECO:0000256" key="1">
    <source>
        <dbReference type="ARBA" id="ARBA00004140"/>
    </source>
</evidence>
<evidence type="ECO:0000256" key="2">
    <source>
        <dbReference type="ARBA" id="ARBA00009658"/>
    </source>
</evidence>
<dbReference type="CDD" id="cd03407">
    <property type="entry name" value="SPFH_like_u4"/>
    <property type="match status" value="1"/>
</dbReference>
<gene>
    <name evidence="5" type="ORF">C1H46_027543</name>
</gene>
<dbReference type="InterPro" id="IPR000163">
    <property type="entry name" value="Prohibitin"/>
</dbReference>
<dbReference type="PANTHER" id="PTHR43327:SF31">
    <property type="entry name" value="HYPERSENSITIVE-INDUCED RESPONSE PROTEIN 2"/>
    <property type="match status" value="1"/>
</dbReference>